<dbReference type="Proteomes" id="UP000605086">
    <property type="component" value="Unassembled WGS sequence"/>
</dbReference>
<comment type="caution">
    <text evidence="1">The sequence shown here is derived from an EMBL/GenBank/DDBJ whole genome shotgun (WGS) entry which is preliminary data.</text>
</comment>
<name>A0ABX2KJW5_9PROT</name>
<sequence>MITVDTGFAGPDIPPAQSLMTVLGIDTRRLGPDYWGAIQDAGRLCPVCADRGRCRAALADGTAALGYTSFCPNADLLGELEAAAAGGLVTDWA</sequence>
<gene>
    <name evidence="1" type="ORF">GBZ48_29735</name>
</gene>
<evidence type="ECO:0000313" key="1">
    <source>
        <dbReference type="EMBL" id="NUB03409.1"/>
    </source>
</evidence>
<dbReference type="RefSeq" id="WP_174474319.1">
    <property type="nucleotide sequence ID" value="NZ_JAGINN010000022.1"/>
</dbReference>
<reference evidence="1 2" key="1">
    <citation type="submission" date="2019-10" db="EMBL/GenBank/DDBJ databases">
        <title>Genome sequence of Azospirillum melinis.</title>
        <authorList>
            <person name="Ambrosini A."/>
            <person name="Sant'Anna F.H."/>
            <person name="Cassan F.D."/>
            <person name="Souza E.M."/>
            <person name="Passaglia L.M.P."/>
        </authorList>
    </citation>
    <scope>NUCLEOTIDE SEQUENCE [LARGE SCALE GENOMIC DNA]</scope>
    <source>
        <strain evidence="1 2">TMCY0552</strain>
    </source>
</reference>
<evidence type="ECO:0000313" key="2">
    <source>
        <dbReference type="Proteomes" id="UP000605086"/>
    </source>
</evidence>
<protein>
    <submittedName>
        <fullName evidence="1">Uncharacterized protein</fullName>
    </submittedName>
</protein>
<dbReference type="EMBL" id="WHOS01000063">
    <property type="protein sequence ID" value="NUB03409.1"/>
    <property type="molecule type" value="Genomic_DNA"/>
</dbReference>
<accession>A0ABX2KJW5</accession>
<keyword evidence="2" id="KW-1185">Reference proteome</keyword>
<organism evidence="1 2">
    <name type="scientific">Azospirillum melinis</name>
    <dbReference type="NCBI Taxonomy" id="328839"/>
    <lineage>
        <taxon>Bacteria</taxon>
        <taxon>Pseudomonadati</taxon>
        <taxon>Pseudomonadota</taxon>
        <taxon>Alphaproteobacteria</taxon>
        <taxon>Rhodospirillales</taxon>
        <taxon>Azospirillaceae</taxon>
        <taxon>Azospirillum</taxon>
    </lineage>
</organism>
<proteinExistence type="predicted"/>